<dbReference type="SMART" id="SM00320">
    <property type="entry name" value="WD40"/>
    <property type="match status" value="5"/>
</dbReference>
<dbReference type="AlphaFoldDB" id="A0A139ASN7"/>
<dbReference type="InterPro" id="IPR036322">
    <property type="entry name" value="WD40_repeat_dom_sf"/>
</dbReference>
<organism evidence="4 5">
    <name type="scientific">Gonapodya prolifera (strain JEL478)</name>
    <name type="common">Monoblepharis prolifera</name>
    <dbReference type="NCBI Taxonomy" id="1344416"/>
    <lineage>
        <taxon>Eukaryota</taxon>
        <taxon>Fungi</taxon>
        <taxon>Fungi incertae sedis</taxon>
        <taxon>Chytridiomycota</taxon>
        <taxon>Chytridiomycota incertae sedis</taxon>
        <taxon>Monoblepharidomycetes</taxon>
        <taxon>Monoblepharidales</taxon>
        <taxon>Gonapodyaceae</taxon>
        <taxon>Gonapodya</taxon>
    </lineage>
</organism>
<gene>
    <name evidence="4" type="ORF">M427DRAFT_28655</name>
</gene>
<dbReference type="SUPFAM" id="SSF50978">
    <property type="entry name" value="WD40 repeat-like"/>
    <property type="match status" value="1"/>
</dbReference>
<keyword evidence="5" id="KW-1185">Reference proteome</keyword>
<name>A0A139ASN7_GONPJ</name>
<dbReference type="InterPro" id="IPR019775">
    <property type="entry name" value="WD40_repeat_CS"/>
</dbReference>
<dbReference type="PROSITE" id="PS00678">
    <property type="entry name" value="WD_REPEATS_1"/>
    <property type="match status" value="1"/>
</dbReference>
<dbReference type="InterPro" id="IPR001680">
    <property type="entry name" value="WD40_rpt"/>
</dbReference>
<evidence type="ECO:0000313" key="4">
    <source>
        <dbReference type="EMBL" id="KXS19719.1"/>
    </source>
</evidence>
<dbReference type="Proteomes" id="UP000070544">
    <property type="component" value="Unassembled WGS sequence"/>
</dbReference>
<reference evidence="4 5" key="1">
    <citation type="journal article" date="2015" name="Genome Biol. Evol.">
        <title>Phylogenomic analyses indicate that early fungi evolved digesting cell walls of algal ancestors of land plants.</title>
        <authorList>
            <person name="Chang Y."/>
            <person name="Wang S."/>
            <person name="Sekimoto S."/>
            <person name="Aerts A.L."/>
            <person name="Choi C."/>
            <person name="Clum A."/>
            <person name="LaButti K.M."/>
            <person name="Lindquist E.A."/>
            <person name="Yee Ngan C."/>
            <person name="Ohm R.A."/>
            <person name="Salamov A.A."/>
            <person name="Grigoriev I.V."/>
            <person name="Spatafora J.W."/>
            <person name="Berbee M.L."/>
        </authorList>
    </citation>
    <scope>NUCLEOTIDE SEQUENCE [LARGE SCALE GENOMIC DNA]</scope>
    <source>
        <strain evidence="4 5">JEL478</strain>
    </source>
</reference>
<keyword evidence="1 3" id="KW-0853">WD repeat</keyword>
<dbReference type="Gene3D" id="2.130.10.10">
    <property type="entry name" value="YVTN repeat-like/Quinoprotein amine dehydrogenase"/>
    <property type="match status" value="1"/>
</dbReference>
<dbReference type="PANTHER" id="PTHR10971">
    <property type="entry name" value="MRNA EXPORT FACTOR AND BUB3"/>
    <property type="match status" value="1"/>
</dbReference>
<dbReference type="Pfam" id="PF00400">
    <property type="entry name" value="WD40"/>
    <property type="match status" value="2"/>
</dbReference>
<sequence>MTIDKPQIIVHLSRSLNYTPYDVRWVPSSAKFVVLGQHPRGTGALQVCELEAGAIKVLHESEKQHAFKCGTFGASSLSSRHLATGDFSGRLALWDLERLDLPVYAVKAHDQLINCLDGCGGVGVNSGPPELATGSRDGSVKIWDTRQRDKPVARIAPEKAESARDAWCVAFGNSYSDEERVIATGYDNGDVKMFDLRAMALLWETNLKNGVCSLEFDRKDIRMNKLTATTLDAQVHTFDVRTLSPNKEFASVMKKDNTENTTVWTVRHSPQNRDLFITSGGNGNLNLYRYMYPEKRSLRDQKTGTETGVAGTVELLQSAHVAEQPVSSLDWHPDRQGLAVFSAFDQTVKVGIVTRLAQY</sequence>
<evidence type="ECO:0000313" key="5">
    <source>
        <dbReference type="Proteomes" id="UP000070544"/>
    </source>
</evidence>
<dbReference type="EMBL" id="KQ965737">
    <property type="protein sequence ID" value="KXS19719.1"/>
    <property type="molecule type" value="Genomic_DNA"/>
</dbReference>
<evidence type="ECO:0000256" key="2">
    <source>
        <dbReference type="ARBA" id="ARBA00022737"/>
    </source>
</evidence>
<evidence type="ECO:0000256" key="3">
    <source>
        <dbReference type="PROSITE-ProRule" id="PRU00221"/>
    </source>
</evidence>
<dbReference type="OrthoDB" id="427795at2759"/>
<proteinExistence type="predicted"/>
<dbReference type="InterPro" id="IPR015943">
    <property type="entry name" value="WD40/YVTN_repeat-like_dom_sf"/>
</dbReference>
<keyword evidence="2" id="KW-0677">Repeat</keyword>
<evidence type="ECO:0000256" key="1">
    <source>
        <dbReference type="ARBA" id="ARBA00022574"/>
    </source>
</evidence>
<protein>
    <submittedName>
        <fullName evidence="4">WD40 repeat-like protein</fullName>
    </submittedName>
</protein>
<dbReference type="STRING" id="1344416.A0A139ASN7"/>
<feature type="repeat" description="WD" evidence="3">
    <location>
        <begin position="131"/>
        <end position="153"/>
    </location>
</feature>
<dbReference type="PROSITE" id="PS50082">
    <property type="entry name" value="WD_REPEATS_2"/>
    <property type="match status" value="1"/>
</dbReference>
<accession>A0A139ASN7</accession>
<dbReference type="OMA" id="CLWKYNY"/>